<dbReference type="PANTHER" id="PTHR21266:SF60">
    <property type="entry name" value="3-KETOSTEROID-9-ALPHA-MONOOXYGENASE, OXYGENASE COMPONENT"/>
    <property type="match status" value="1"/>
</dbReference>
<dbReference type="AlphaFoldDB" id="A0A7X3FKR9"/>
<dbReference type="InterPro" id="IPR050584">
    <property type="entry name" value="Cholesterol_7-desaturase"/>
</dbReference>
<accession>A0A7X3FKR9</accession>
<gene>
    <name evidence="7" type="ORF">EDM21_16795</name>
</gene>
<dbReference type="InterPro" id="IPR036922">
    <property type="entry name" value="Rieske_2Fe-2S_sf"/>
</dbReference>
<keyword evidence="3" id="KW-0560">Oxidoreductase</keyword>
<dbReference type="GO" id="GO:0051537">
    <property type="term" value="F:2 iron, 2 sulfur cluster binding"/>
    <property type="evidence" value="ECO:0007669"/>
    <property type="project" value="UniProtKB-KW"/>
</dbReference>
<evidence type="ECO:0000256" key="2">
    <source>
        <dbReference type="ARBA" id="ARBA00022723"/>
    </source>
</evidence>
<protein>
    <submittedName>
        <fullName evidence="7">Rieske 2Fe-2S domain-containing protein</fullName>
    </submittedName>
</protein>
<evidence type="ECO:0000313" key="8">
    <source>
        <dbReference type="Proteomes" id="UP000490800"/>
    </source>
</evidence>
<keyword evidence="4" id="KW-0408">Iron</keyword>
<dbReference type="InterPro" id="IPR044043">
    <property type="entry name" value="VanA_C_cat"/>
</dbReference>
<reference evidence="7 8" key="1">
    <citation type="journal article" date="2019" name="Microorganisms">
        <title>Paenibacillus lutrae sp. nov., A Chitinolytic Species Isolated from A River Otter in Castril Natural Park, Granada, Spain.</title>
        <authorList>
            <person name="Rodriguez M."/>
            <person name="Reina J.C."/>
            <person name="Bejar V."/>
            <person name="Llamas I."/>
        </authorList>
    </citation>
    <scope>NUCLEOTIDE SEQUENCE [LARGE SCALE GENOMIC DNA]</scope>
    <source>
        <strain evidence="7 8">N10</strain>
    </source>
</reference>
<dbReference type="SUPFAM" id="SSF50022">
    <property type="entry name" value="ISP domain"/>
    <property type="match status" value="1"/>
</dbReference>
<dbReference type="SUPFAM" id="SSF55961">
    <property type="entry name" value="Bet v1-like"/>
    <property type="match status" value="1"/>
</dbReference>
<comment type="caution">
    <text evidence="7">The sequence shown here is derived from an EMBL/GenBank/DDBJ whole genome shotgun (WGS) entry which is preliminary data.</text>
</comment>
<dbReference type="PROSITE" id="PS51296">
    <property type="entry name" value="RIESKE"/>
    <property type="match status" value="1"/>
</dbReference>
<proteinExistence type="predicted"/>
<dbReference type="EMBL" id="RHLK01000010">
    <property type="protein sequence ID" value="MVP01157.1"/>
    <property type="molecule type" value="Genomic_DNA"/>
</dbReference>
<evidence type="ECO:0000256" key="1">
    <source>
        <dbReference type="ARBA" id="ARBA00022714"/>
    </source>
</evidence>
<dbReference type="RefSeq" id="WP_157337302.1">
    <property type="nucleotide sequence ID" value="NZ_RHLK01000010.1"/>
</dbReference>
<sequence length="338" mass="37684">MSIHTLQSHWLPACRKEELRRKPLAVTVLDQELVLFRTRSGVHALMDRCPHRNVPLSGGVVQGDRIMCPYHGWEFDGNGVCTRVPGLCSFKPGEHMNAAAVRVAEQDGFIWIKLPEETPAAEGESAPASLPFMKDPTLYSFVWKTAVRGTLLNAAENLLDATHTHYVHAGLIRTDKNRQRVKACITASGSGVEIEYSGESGQAGLISRIFERDRQTSYGRFLMPGVAQIEYRSSKGLTLLITALMKPTSADYQDIYAIVTVKRGLIPGSLKKLVITPFLKKALKQDIRIVEVQQAALERAGGEDFHSTQADLIRPYLEQLMRGRVYSSRVEKTVYLHV</sequence>
<keyword evidence="2" id="KW-0479">Metal-binding</keyword>
<dbReference type="OrthoDB" id="9800776at2"/>
<keyword evidence="8" id="KW-1185">Reference proteome</keyword>
<dbReference type="Proteomes" id="UP000490800">
    <property type="component" value="Unassembled WGS sequence"/>
</dbReference>
<dbReference type="Gene3D" id="2.102.10.10">
    <property type="entry name" value="Rieske [2Fe-2S] iron-sulphur domain"/>
    <property type="match status" value="1"/>
</dbReference>
<dbReference type="Gene3D" id="3.90.380.10">
    <property type="entry name" value="Naphthalene 1,2-dioxygenase Alpha Subunit, Chain A, domain 1"/>
    <property type="match status" value="1"/>
</dbReference>
<dbReference type="InterPro" id="IPR017941">
    <property type="entry name" value="Rieske_2Fe-2S"/>
</dbReference>
<dbReference type="GO" id="GO:0016705">
    <property type="term" value="F:oxidoreductase activity, acting on paired donors, with incorporation or reduction of molecular oxygen"/>
    <property type="evidence" value="ECO:0007669"/>
    <property type="project" value="UniProtKB-ARBA"/>
</dbReference>
<dbReference type="GO" id="GO:0004497">
    <property type="term" value="F:monooxygenase activity"/>
    <property type="evidence" value="ECO:0007669"/>
    <property type="project" value="UniProtKB-ARBA"/>
</dbReference>
<organism evidence="7 8">
    <name type="scientific">Paenibacillus lutrae</name>
    <dbReference type="NCBI Taxonomy" id="2078573"/>
    <lineage>
        <taxon>Bacteria</taxon>
        <taxon>Bacillati</taxon>
        <taxon>Bacillota</taxon>
        <taxon>Bacilli</taxon>
        <taxon>Bacillales</taxon>
        <taxon>Paenibacillaceae</taxon>
        <taxon>Paenibacillus</taxon>
    </lineage>
</organism>
<dbReference type="GO" id="GO:0046872">
    <property type="term" value="F:metal ion binding"/>
    <property type="evidence" value="ECO:0007669"/>
    <property type="project" value="UniProtKB-KW"/>
</dbReference>
<name>A0A7X3FKR9_9BACL</name>
<evidence type="ECO:0000259" key="6">
    <source>
        <dbReference type="PROSITE" id="PS51296"/>
    </source>
</evidence>
<keyword evidence="1" id="KW-0001">2Fe-2S</keyword>
<keyword evidence="5" id="KW-0411">Iron-sulfur</keyword>
<evidence type="ECO:0000313" key="7">
    <source>
        <dbReference type="EMBL" id="MVP01157.1"/>
    </source>
</evidence>
<dbReference type="PANTHER" id="PTHR21266">
    <property type="entry name" value="IRON-SULFUR DOMAIN CONTAINING PROTEIN"/>
    <property type="match status" value="1"/>
</dbReference>
<dbReference type="Pfam" id="PF19112">
    <property type="entry name" value="VanA_C"/>
    <property type="match status" value="1"/>
</dbReference>
<dbReference type="Pfam" id="PF00355">
    <property type="entry name" value="Rieske"/>
    <property type="match status" value="1"/>
</dbReference>
<evidence type="ECO:0000256" key="4">
    <source>
        <dbReference type="ARBA" id="ARBA00023004"/>
    </source>
</evidence>
<feature type="domain" description="Rieske" evidence="6">
    <location>
        <begin position="10"/>
        <end position="112"/>
    </location>
</feature>
<evidence type="ECO:0000256" key="3">
    <source>
        <dbReference type="ARBA" id="ARBA00023002"/>
    </source>
</evidence>
<evidence type="ECO:0000256" key="5">
    <source>
        <dbReference type="ARBA" id="ARBA00023014"/>
    </source>
</evidence>